<proteinExistence type="inferred from homology"/>
<keyword evidence="2" id="KW-0732">Signal</keyword>
<feature type="signal peptide" evidence="2">
    <location>
        <begin position="1"/>
        <end position="24"/>
    </location>
</feature>
<comment type="similarity">
    <text evidence="1">Belongs to the nucleoside-specific channel-forming outer membrane porin (Tsx) (TC 1.B.10) family.</text>
</comment>
<gene>
    <name evidence="3" type="ORF">RGE70_04180</name>
</gene>
<dbReference type="EMBL" id="CP136522">
    <property type="protein sequence ID" value="WOT06017.1"/>
    <property type="molecule type" value="Genomic_DNA"/>
</dbReference>
<dbReference type="RefSeq" id="WP_310470283.1">
    <property type="nucleotide sequence ID" value="NZ_CP136522.1"/>
</dbReference>
<accession>A0ABZ0K0D4</accession>
<evidence type="ECO:0000256" key="2">
    <source>
        <dbReference type="SAM" id="SignalP"/>
    </source>
</evidence>
<organism evidence="3 4">
    <name type="scientific">Shewanella youngdeokensis</name>
    <dbReference type="NCBI Taxonomy" id="2999068"/>
    <lineage>
        <taxon>Bacteria</taxon>
        <taxon>Pseudomonadati</taxon>
        <taxon>Pseudomonadota</taxon>
        <taxon>Gammaproteobacteria</taxon>
        <taxon>Alteromonadales</taxon>
        <taxon>Shewanellaceae</taxon>
        <taxon>Shewanella</taxon>
    </lineage>
</organism>
<dbReference type="Proteomes" id="UP001529491">
    <property type="component" value="Chromosome"/>
</dbReference>
<feature type="chain" id="PRO_5046095189" evidence="2">
    <location>
        <begin position="25"/>
        <end position="278"/>
    </location>
</feature>
<evidence type="ECO:0000313" key="4">
    <source>
        <dbReference type="Proteomes" id="UP001529491"/>
    </source>
</evidence>
<keyword evidence="4" id="KW-1185">Reference proteome</keyword>
<dbReference type="InterPro" id="IPR036777">
    <property type="entry name" value="Channel_Tsx-like_sf"/>
</dbReference>
<dbReference type="Gene3D" id="2.40.230.20">
    <property type="entry name" value="Nucleoside-specific channel-forming protein, Tsx-like"/>
    <property type="match status" value="1"/>
</dbReference>
<protein>
    <submittedName>
        <fullName evidence="3">Outer membrane protein OmpK</fullName>
    </submittedName>
</protein>
<name>A0ABZ0K0D4_9GAMM</name>
<dbReference type="Pfam" id="PF03502">
    <property type="entry name" value="Channel_Tsx"/>
    <property type="match status" value="1"/>
</dbReference>
<evidence type="ECO:0000313" key="3">
    <source>
        <dbReference type="EMBL" id="WOT06017.1"/>
    </source>
</evidence>
<dbReference type="SUPFAM" id="SSF111364">
    <property type="entry name" value="Tsx-like channel"/>
    <property type="match status" value="1"/>
</dbReference>
<sequence>MNKVKTIALALTALAATVSGQAAAQQFYSYTNVSVNYLDWSDGTSDRSNWEDYAYLQLEAGAGYDWGDLYGFMDIENPGKGEWMYESDDDKAEAFRVALKGTVAVNIGESHFNYYASIYSRSDSSFSYPVSTSYYEQNLVLGVSYDYHTDFGLWVKPYVGAHYIHNSMFGAGFNGGMAGWVLGYNFQLGGQKFMITNWNDIEFARADEARGYTAFNEETHLPEYHKTNGDSSGINGSVAFWWNATPDLTVGVQYRYANQMLGNATYQNGTVFSAKYNF</sequence>
<evidence type="ECO:0000256" key="1">
    <source>
        <dbReference type="ARBA" id="ARBA00008728"/>
    </source>
</evidence>
<dbReference type="InterPro" id="IPR018013">
    <property type="entry name" value="Channel_Tsx-like"/>
</dbReference>
<reference evidence="3 4" key="1">
    <citation type="submission" date="2023-10" db="EMBL/GenBank/DDBJ databases">
        <title>Complete genome sequence of Shewanella sp. DAU334.</title>
        <authorList>
            <person name="Lee Y.-S."/>
            <person name="Jeong H.-R."/>
            <person name="Hwang E.-J."/>
            <person name="Choi Y.-L."/>
            <person name="Kim G.-D."/>
        </authorList>
    </citation>
    <scope>NUCLEOTIDE SEQUENCE [LARGE SCALE GENOMIC DNA]</scope>
    <source>
        <strain evidence="3 4">DAU334</strain>
    </source>
</reference>